<organism evidence="2 3">
    <name type="scientific">Ceraceosorus bombacis</name>
    <dbReference type="NCBI Taxonomy" id="401625"/>
    <lineage>
        <taxon>Eukaryota</taxon>
        <taxon>Fungi</taxon>
        <taxon>Dikarya</taxon>
        <taxon>Basidiomycota</taxon>
        <taxon>Ustilaginomycotina</taxon>
        <taxon>Exobasidiomycetes</taxon>
        <taxon>Ceraceosorales</taxon>
        <taxon>Ceraceosoraceae</taxon>
        <taxon>Ceraceosorus</taxon>
    </lineage>
</organism>
<evidence type="ECO:0000313" key="2">
    <source>
        <dbReference type="EMBL" id="CEH14042.1"/>
    </source>
</evidence>
<name>A0A0N7L9K5_9BASI</name>
<proteinExistence type="predicted"/>
<accession>A0A0N7L9K5</accession>
<feature type="region of interest" description="Disordered" evidence="1">
    <location>
        <begin position="124"/>
        <end position="159"/>
    </location>
</feature>
<feature type="region of interest" description="Disordered" evidence="1">
    <location>
        <begin position="186"/>
        <end position="205"/>
    </location>
</feature>
<keyword evidence="3" id="KW-1185">Reference proteome</keyword>
<dbReference type="EMBL" id="CCYA01000238">
    <property type="protein sequence ID" value="CEH14042.1"/>
    <property type="molecule type" value="Genomic_DNA"/>
</dbReference>
<evidence type="ECO:0000256" key="1">
    <source>
        <dbReference type="SAM" id="MobiDB-lite"/>
    </source>
</evidence>
<evidence type="ECO:0000313" key="3">
    <source>
        <dbReference type="Proteomes" id="UP000054845"/>
    </source>
</evidence>
<sequence length="205" mass="21825">MGNNPILLVLAISDAFGKPTPSILASWASSESLAAIGRVKKSFTSALLRTAAFAGSLDDDDGGAICHRAGFRSRLAPPAAGLDVTNLPRSPAHQQDYADRGVAAQTAASRAPKMSVMNPIEPASPPATPISSAGHAVGNGYGRRQQKAADRKDQRNANLDHPMRAISLEGLPQLLTDMRPRYPMDELNQPFSAASRKSVWAHRQH</sequence>
<reference evidence="2 3" key="1">
    <citation type="submission" date="2014-09" db="EMBL/GenBank/DDBJ databases">
        <authorList>
            <person name="Magalhaes I.L.F."/>
            <person name="Oliveira U."/>
            <person name="Santos F.R."/>
            <person name="Vidigal T.H.D.A."/>
            <person name="Brescovit A.D."/>
            <person name="Santos A.J."/>
        </authorList>
    </citation>
    <scope>NUCLEOTIDE SEQUENCE [LARGE SCALE GENOMIC DNA]</scope>
</reference>
<dbReference type="AlphaFoldDB" id="A0A0N7L9K5"/>
<dbReference type="Proteomes" id="UP000054845">
    <property type="component" value="Unassembled WGS sequence"/>
</dbReference>
<protein>
    <submittedName>
        <fullName evidence="2">Uncharacterized protein</fullName>
    </submittedName>
</protein>
<feature type="region of interest" description="Disordered" evidence="1">
    <location>
        <begin position="79"/>
        <end position="112"/>
    </location>
</feature>